<keyword evidence="7" id="KW-1185">Reference proteome</keyword>
<sequence>MKFTTLYLLLLPGAVSARVQRRDNNGSQYANKSQIVTIPVSISQDSKYTVNVIMSTGALAQNFSFGLTTSTGYITVAGTSCDTCDGVRPYNRTASTTATDIPGWQNVALIGGSNAGGNIITESCGLKKNNGQDWTYSNQTIVVANTSYSMFSPGVSGIFGLGPNSRDGNFSATVFGGYLSTQPSGENFTYGMALSPNTGSSSSDGGYLHLVQPDNSFFQGDIAWKTMQTFNTTSLNTDFYIELDSWTLTTSNGNISRTGSLVTAIDPIYEALIFPQQDAGSFYSSITGAYVAGYTNSTTYYTVPCDAQMKITLTINDLAVTLDQSKLVINQGGHCTGLIQMWSSPEATEYVLGSSFLSNVYVIVTLSNATSGMVGFAEKATNTSSGLSTGAIVGIAVGSAVGAILLIIIGILLYRYIRKRRARKASSDLPSASGYKEPILAGGGATSPPPGWVVTPFSQESTTTSPSMSAYAHPSPSLNGQGTYSGANEPGVDRIFSPPPSYPVDTPDSGGIMSVTERRSQYGPTNPDEKRRESRLTASSMSP</sequence>
<dbReference type="PANTHER" id="PTHR47966">
    <property type="entry name" value="BETA-SITE APP-CLEAVING ENZYME, ISOFORM A-RELATED"/>
    <property type="match status" value="1"/>
</dbReference>
<dbReference type="STRING" id="47428.A0A284S8N0"/>
<reference evidence="7" key="1">
    <citation type="journal article" date="2017" name="Nat. Ecol. Evol.">
        <title>Genome expansion and lineage-specific genetic innovations in the forest pathogenic fungi Armillaria.</title>
        <authorList>
            <person name="Sipos G."/>
            <person name="Prasanna A.N."/>
            <person name="Walter M.C."/>
            <person name="O'Connor E."/>
            <person name="Balint B."/>
            <person name="Krizsan K."/>
            <person name="Kiss B."/>
            <person name="Hess J."/>
            <person name="Varga T."/>
            <person name="Slot J."/>
            <person name="Riley R."/>
            <person name="Boka B."/>
            <person name="Rigling D."/>
            <person name="Barry K."/>
            <person name="Lee J."/>
            <person name="Mihaltcheva S."/>
            <person name="LaButti K."/>
            <person name="Lipzen A."/>
            <person name="Waldron R."/>
            <person name="Moloney N.M."/>
            <person name="Sperisen C."/>
            <person name="Kredics L."/>
            <person name="Vagvoelgyi C."/>
            <person name="Patrignani A."/>
            <person name="Fitzpatrick D."/>
            <person name="Nagy I."/>
            <person name="Doyle S."/>
            <person name="Anderson J.B."/>
            <person name="Grigoriev I.V."/>
            <person name="Gueldener U."/>
            <person name="Muensterkoetter M."/>
            <person name="Nagy L.G."/>
        </authorList>
    </citation>
    <scope>NUCLEOTIDE SEQUENCE [LARGE SCALE GENOMIC DNA]</scope>
    <source>
        <strain evidence="7">C18/9</strain>
    </source>
</reference>
<keyword evidence="3" id="KW-0472">Membrane</keyword>
<keyword evidence="3" id="KW-1133">Transmembrane helix</keyword>
<feature type="region of interest" description="Disordered" evidence="2">
    <location>
        <begin position="440"/>
        <end position="543"/>
    </location>
</feature>
<dbReference type="Proteomes" id="UP000219338">
    <property type="component" value="Unassembled WGS sequence"/>
</dbReference>
<feature type="chain" id="PRO_5012222147" description="Peptidase A1 domain-containing protein" evidence="4">
    <location>
        <begin position="18"/>
        <end position="543"/>
    </location>
</feature>
<dbReference type="InterPro" id="IPR033121">
    <property type="entry name" value="PEPTIDASE_A1"/>
</dbReference>
<comment type="similarity">
    <text evidence="1">Belongs to the peptidase A1 family.</text>
</comment>
<proteinExistence type="inferred from homology"/>
<feature type="signal peptide" evidence="4">
    <location>
        <begin position="1"/>
        <end position="17"/>
    </location>
</feature>
<dbReference type="PROSITE" id="PS51767">
    <property type="entry name" value="PEPTIDASE_A1"/>
    <property type="match status" value="1"/>
</dbReference>
<accession>A0A284S8N0</accession>
<keyword evidence="4" id="KW-0732">Signal</keyword>
<dbReference type="GO" id="GO:0006508">
    <property type="term" value="P:proteolysis"/>
    <property type="evidence" value="ECO:0007669"/>
    <property type="project" value="InterPro"/>
</dbReference>
<evidence type="ECO:0000313" key="6">
    <source>
        <dbReference type="EMBL" id="SJL17364.1"/>
    </source>
</evidence>
<dbReference type="GO" id="GO:0004190">
    <property type="term" value="F:aspartic-type endopeptidase activity"/>
    <property type="evidence" value="ECO:0007669"/>
    <property type="project" value="InterPro"/>
</dbReference>
<dbReference type="Gene3D" id="2.40.70.10">
    <property type="entry name" value="Acid Proteases"/>
    <property type="match status" value="1"/>
</dbReference>
<evidence type="ECO:0000259" key="5">
    <source>
        <dbReference type="PROSITE" id="PS51767"/>
    </source>
</evidence>
<organism evidence="6 7">
    <name type="scientific">Armillaria ostoyae</name>
    <name type="common">Armillaria root rot fungus</name>
    <dbReference type="NCBI Taxonomy" id="47428"/>
    <lineage>
        <taxon>Eukaryota</taxon>
        <taxon>Fungi</taxon>
        <taxon>Dikarya</taxon>
        <taxon>Basidiomycota</taxon>
        <taxon>Agaricomycotina</taxon>
        <taxon>Agaricomycetes</taxon>
        <taxon>Agaricomycetidae</taxon>
        <taxon>Agaricales</taxon>
        <taxon>Marasmiineae</taxon>
        <taxon>Physalacriaceae</taxon>
        <taxon>Armillaria</taxon>
    </lineage>
</organism>
<feature type="compositionally biased region" description="Polar residues" evidence="2">
    <location>
        <begin position="476"/>
        <end position="486"/>
    </location>
</feature>
<dbReference type="InterPro" id="IPR001461">
    <property type="entry name" value="Aspartic_peptidase_A1"/>
</dbReference>
<feature type="compositionally biased region" description="Polar residues" evidence="2">
    <location>
        <begin position="456"/>
        <end position="468"/>
    </location>
</feature>
<evidence type="ECO:0000313" key="7">
    <source>
        <dbReference type="Proteomes" id="UP000219338"/>
    </source>
</evidence>
<dbReference type="OrthoDB" id="2563011at2759"/>
<evidence type="ECO:0000256" key="1">
    <source>
        <dbReference type="ARBA" id="ARBA00007447"/>
    </source>
</evidence>
<keyword evidence="3" id="KW-0812">Transmembrane</keyword>
<dbReference type="AlphaFoldDB" id="A0A284S8N0"/>
<evidence type="ECO:0000256" key="3">
    <source>
        <dbReference type="SAM" id="Phobius"/>
    </source>
</evidence>
<dbReference type="SUPFAM" id="SSF50630">
    <property type="entry name" value="Acid proteases"/>
    <property type="match status" value="1"/>
</dbReference>
<name>A0A284S8N0_ARMOS</name>
<dbReference type="EMBL" id="FUEG01000043">
    <property type="protein sequence ID" value="SJL17364.1"/>
    <property type="molecule type" value="Genomic_DNA"/>
</dbReference>
<dbReference type="OMA" id="ANTSYSM"/>
<feature type="transmembrane region" description="Helical" evidence="3">
    <location>
        <begin position="391"/>
        <end position="414"/>
    </location>
</feature>
<dbReference type="InterPro" id="IPR021109">
    <property type="entry name" value="Peptidase_aspartic_dom_sf"/>
</dbReference>
<gene>
    <name evidence="6" type="ORF">ARMOST_20914</name>
</gene>
<protein>
    <recommendedName>
        <fullName evidence="5">Peptidase A1 domain-containing protein</fullName>
    </recommendedName>
</protein>
<feature type="domain" description="Peptidase A1" evidence="5">
    <location>
        <begin position="48"/>
        <end position="377"/>
    </location>
</feature>
<dbReference type="PANTHER" id="PTHR47966:SF74">
    <property type="entry name" value="AGR407CP"/>
    <property type="match status" value="1"/>
</dbReference>
<evidence type="ECO:0000256" key="2">
    <source>
        <dbReference type="SAM" id="MobiDB-lite"/>
    </source>
</evidence>
<evidence type="ECO:0000256" key="4">
    <source>
        <dbReference type="SAM" id="SignalP"/>
    </source>
</evidence>